<accession>A0A1B7KZG3</accession>
<dbReference type="SUPFAM" id="SSF51735">
    <property type="entry name" value="NAD(P)-binding Rossmann-fold domains"/>
    <property type="match status" value="1"/>
</dbReference>
<evidence type="ECO:0000313" key="2">
    <source>
        <dbReference type="EMBL" id="OAT75552.1"/>
    </source>
</evidence>
<evidence type="ECO:0000313" key="3">
    <source>
        <dbReference type="Proteomes" id="UP000078225"/>
    </source>
</evidence>
<sequence length="214" mass="23061">MNVLLTGASGLVGSHLLELLVASPHISHIVIAARRSLPSHPKVTCIAAPELADALNQVATPVDLVFCCLGTTRHDAGSTQAFYAVDHDLVVLTGKTGLRLGAEKMLVVSAMGANPRSCIFYNRTKGLAEYALIEQAWPELVIARPSMLLGSRRKKRWTETLSTPFFKCLPGSLRAIRAADVARALMFNALSDNKSAVVVRDSAQLSQDAKHYTV</sequence>
<feature type="domain" description="NAD(P)-binding" evidence="1">
    <location>
        <begin position="7"/>
        <end position="122"/>
    </location>
</feature>
<name>A0A1B7KZG3_9ENTR</name>
<dbReference type="RefSeq" id="WP_064600565.1">
    <property type="nucleotide sequence ID" value="NZ_JBDJAE010000010.1"/>
</dbReference>
<dbReference type="OrthoDB" id="9798632at2"/>
<dbReference type="PANTHER" id="PTHR14097:SF7">
    <property type="entry name" value="OXIDOREDUCTASE HTATIP2"/>
    <property type="match status" value="1"/>
</dbReference>
<comment type="caution">
    <text evidence="2">The sequence shown here is derived from an EMBL/GenBank/DDBJ whole genome shotgun (WGS) entry which is preliminary data.</text>
</comment>
<dbReference type="Proteomes" id="UP000078225">
    <property type="component" value="Unassembled WGS sequence"/>
</dbReference>
<proteinExistence type="predicted"/>
<evidence type="ECO:0000259" key="1">
    <source>
        <dbReference type="Pfam" id="PF13460"/>
    </source>
</evidence>
<organism evidence="2 3">
    <name type="scientific">Mangrovibacter phragmitis</name>
    <dbReference type="NCBI Taxonomy" id="1691903"/>
    <lineage>
        <taxon>Bacteria</taxon>
        <taxon>Pseudomonadati</taxon>
        <taxon>Pseudomonadota</taxon>
        <taxon>Gammaproteobacteria</taxon>
        <taxon>Enterobacterales</taxon>
        <taxon>Enterobacteriaceae</taxon>
        <taxon>Mangrovibacter</taxon>
    </lineage>
</organism>
<gene>
    <name evidence="2" type="ORF">A9B99_14675</name>
</gene>
<protein>
    <recommendedName>
        <fullName evidence="1">NAD(P)-binding domain-containing protein</fullName>
    </recommendedName>
</protein>
<dbReference type="InterPro" id="IPR016040">
    <property type="entry name" value="NAD(P)-bd_dom"/>
</dbReference>
<dbReference type="Gene3D" id="3.40.50.720">
    <property type="entry name" value="NAD(P)-binding Rossmann-like Domain"/>
    <property type="match status" value="1"/>
</dbReference>
<keyword evidence="3" id="KW-1185">Reference proteome</keyword>
<reference evidence="3" key="1">
    <citation type="submission" date="2016-05" db="EMBL/GenBank/DDBJ databases">
        <authorList>
            <person name="Behera P."/>
            <person name="Vaishampayan P."/>
            <person name="Singh N."/>
            <person name="Raina V."/>
            <person name="Suar M."/>
            <person name="Pattnaik A."/>
            <person name="Rastogi G."/>
        </authorList>
    </citation>
    <scope>NUCLEOTIDE SEQUENCE [LARGE SCALE GENOMIC DNA]</scope>
    <source>
        <strain evidence="3">MP23</strain>
    </source>
</reference>
<dbReference type="Pfam" id="PF13460">
    <property type="entry name" value="NAD_binding_10"/>
    <property type="match status" value="1"/>
</dbReference>
<dbReference type="STRING" id="1691903.A9B99_14675"/>
<dbReference type="PANTHER" id="PTHR14097">
    <property type="entry name" value="OXIDOREDUCTASE HTATIP2"/>
    <property type="match status" value="1"/>
</dbReference>
<dbReference type="AlphaFoldDB" id="A0A1B7KZG3"/>
<dbReference type="EMBL" id="LYRP01000047">
    <property type="protein sequence ID" value="OAT75552.1"/>
    <property type="molecule type" value="Genomic_DNA"/>
</dbReference>
<dbReference type="InterPro" id="IPR036291">
    <property type="entry name" value="NAD(P)-bd_dom_sf"/>
</dbReference>